<accession>A0A1I0MBW6</accession>
<dbReference type="PANTHER" id="PTHR38436:SF1">
    <property type="entry name" value="ESTER CYCLASE"/>
    <property type="match status" value="1"/>
</dbReference>
<dbReference type="STRING" id="1202768.SAMN05216285_0746"/>
<dbReference type="Gene3D" id="3.10.450.50">
    <property type="match status" value="1"/>
</dbReference>
<keyword evidence="2" id="KW-1185">Reference proteome</keyword>
<proteinExistence type="predicted"/>
<dbReference type="GO" id="GO:0030638">
    <property type="term" value="P:polyketide metabolic process"/>
    <property type="evidence" value="ECO:0007669"/>
    <property type="project" value="InterPro"/>
</dbReference>
<dbReference type="InterPro" id="IPR032710">
    <property type="entry name" value="NTF2-like_dom_sf"/>
</dbReference>
<dbReference type="EMBL" id="FOIS01000001">
    <property type="protein sequence ID" value="SEV85618.1"/>
    <property type="molecule type" value="Genomic_DNA"/>
</dbReference>
<dbReference type="eggNOG" id="arCOG06513">
    <property type="taxonomic scope" value="Archaea"/>
</dbReference>
<sequence length="155" mass="17274">MTMDKSMRMMEANKELVKQASFETYTEGNTDVIDELVSDSYVLHDPTSPEAIRGREAFKEHVESIRRAFPDLTTTIEHTAVEGDLVAVQFTVGGTHEGPFPDLDLEPTGETFEMDGMEFDRIEDGQLAETWLVFDSLAFAQQLGAVPDEDSATVH</sequence>
<dbReference type="Proteomes" id="UP000183275">
    <property type="component" value="Unassembled WGS sequence"/>
</dbReference>
<organism evidence="1 2">
    <name type="scientific">Natrinema salifodinae</name>
    <dbReference type="NCBI Taxonomy" id="1202768"/>
    <lineage>
        <taxon>Archaea</taxon>
        <taxon>Methanobacteriati</taxon>
        <taxon>Methanobacteriota</taxon>
        <taxon>Stenosarchaea group</taxon>
        <taxon>Halobacteria</taxon>
        <taxon>Halobacteriales</taxon>
        <taxon>Natrialbaceae</taxon>
        <taxon>Natrinema</taxon>
    </lineage>
</organism>
<reference evidence="2" key="1">
    <citation type="submission" date="2016-10" db="EMBL/GenBank/DDBJ databases">
        <authorList>
            <person name="Varghese N."/>
        </authorList>
    </citation>
    <scope>NUCLEOTIDE SEQUENCE [LARGE SCALE GENOMIC DNA]</scope>
    <source>
        <strain evidence="2">CGMCC 1.12284</strain>
    </source>
</reference>
<dbReference type="InterPro" id="IPR009959">
    <property type="entry name" value="Cyclase_SnoaL-like"/>
</dbReference>
<protein>
    <recommendedName>
        <fullName evidence="3">SnoaL-like polyketide cyclase</fullName>
    </recommendedName>
</protein>
<dbReference type="AlphaFoldDB" id="A0A1I0MBW6"/>
<name>A0A1I0MBW6_9EURY</name>
<dbReference type="Pfam" id="PF07366">
    <property type="entry name" value="SnoaL"/>
    <property type="match status" value="1"/>
</dbReference>
<evidence type="ECO:0008006" key="3">
    <source>
        <dbReference type="Google" id="ProtNLM"/>
    </source>
</evidence>
<evidence type="ECO:0000313" key="1">
    <source>
        <dbReference type="EMBL" id="SEV85618.1"/>
    </source>
</evidence>
<dbReference type="SUPFAM" id="SSF54427">
    <property type="entry name" value="NTF2-like"/>
    <property type="match status" value="1"/>
</dbReference>
<evidence type="ECO:0000313" key="2">
    <source>
        <dbReference type="Proteomes" id="UP000183275"/>
    </source>
</evidence>
<gene>
    <name evidence="1" type="ORF">SAMN05216285_0746</name>
</gene>
<dbReference type="PANTHER" id="PTHR38436">
    <property type="entry name" value="POLYKETIDE CYCLASE SNOAL-LIKE DOMAIN"/>
    <property type="match status" value="1"/>
</dbReference>